<keyword evidence="4 7" id="KW-0812">Transmembrane</keyword>
<evidence type="ECO:0000256" key="7">
    <source>
        <dbReference type="SAM" id="Phobius"/>
    </source>
</evidence>
<feature type="transmembrane region" description="Helical" evidence="7">
    <location>
        <begin position="156"/>
        <end position="172"/>
    </location>
</feature>
<protein>
    <submittedName>
        <fullName evidence="8">Chromate transporter</fullName>
    </submittedName>
</protein>
<sequence>MSEDLFAEEMVAKMLKKLIGIFASFFKIGIIGFGGGSALIPVVEKEIVEDKGWFNEEDYLKHTVIANITPGALPVKLGAVAGYERCGGVGSILGAYAVTLPGVILTLVLLTLFSIAGEKIAHYIEFASVGISVFIINLLLIYILKVIKTGEKEGIKNYYIMICIVAFILTGGKEIRQLISSFLGQDLGRLNFILFDISTINLMIISFFMILFVGLIRTKASIIIGTSISLVFAFINGKNGFITNSGMISKILIVAMAIFACYAIVRDNNKIEKKEKSKFKISKQAYIAIALFIVIPVVLFSVLMFLAPSGGNIGTFAGDVAISTVTSFGGGEAYVSVADGIFVQSGMVNAGDFYNKVVAIANALPGPILVKIAAGVGFILGGSLSGVLYGWLLAIFAMSVAVGACCIVSIVVLLGYDALKDSRALIMVKQFILPVVCGMLLSTSLSMMIEGMKVTAGLGIAGIISLLLMILAIATLYFVHKRYHLSDLVLLCGSAVISLSMLQMV</sequence>
<evidence type="ECO:0000256" key="6">
    <source>
        <dbReference type="ARBA" id="ARBA00023136"/>
    </source>
</evidence>
<dbReference type="EMBL" id="JACOOO010000025">
    <property type="protein sequence ID" value="MBC5629643.1"/>
    <property type="molecule type" value="Genomic_DNA"/>
</dbReference>
<feature type="transmembrane region" description="Helical" evidence="7">
    <location>
        <begin position="388"/>
        <end position="419"/>
    </location>
</feature>
<keyword evidence="5 7" id="KW-1133">Transmembrane helix</keyword>
<dbReference type="PANTHER" id="PTHR43663:SF1">
    <property type="entry name" value="CHROMATE TRANSPORTER"/>
    <property type="match status" value="1"/>
</dbReference>
<dbReference type="PANTHER" id="PTHR43663">
    <property type="entry name" value="CHROMATE TRANSPORT PROTEIN-RELATED"/>
    <property type="match status" value="1"/>
</dbReference>
<feature type="transmembrane region" description="Helical" evidence="7">
    <location>
        <begin position="455"/>
        <end position="478"/>
    </location>
</feature>
<feature type="transmembrane region" description="Helical" evidence="7">
    <location>
        <begin position="63"/>
        <end position="83"/>
    </location>
</feature>
<feature type="transmembrane region" description="Helical" evidence="7">
    <location>
        <begin position="285"/>
        <end position="307"/>
    </location>
</feature>
<gene>
    <name evidence="8" type="ORF">H8S20_12155</name>
</gene>
<evidence type="ECO:0000256" key="3">
    <source>
        <dbReference type="ARBA" id="ARBA00022475"/>
    </source>
</evidence>
<feature type="transmembrane region" description="Helical" evidence="7">
    <location>
        <begin position="95"/>
        <end position="117"/>
    </location>
</feature>
<feature type="transmembrane region" description="Helical" evidence="7">
    <location>
        <begin position="247"/>
        <end position="265"/>
    </location>
</feature>
<evidence type="ECO:0000313" key="9">
    <source>
        <dbReference type="Proteomes" id="UP000596929"/>
    </source>
</evidence>
<evidence type="ECO:0000256" key="2">
    <source>
        <dbReference type="ARBA" id="ARBA00005262"/>
    </source>
</evidence>
<evidence type="ECO:0000313" key="8">
    <source>
        <dbReference type="EMBL" id="MBC5629643.1"/>
    </source>
</evidence>
<evidence type="ECO:0000256" key="5">
    <source>
        <dbReference type="ARBA" id="ARBA00022989"/>
    </source>
</evidence>
<dbReference type="InterPro" id="IPR003370">
    <property type="entry name" value="Chromate_transpt"/>
</dbReference>
<comment type="similarity">
    <text evidence="2">Belongs to the chromate ion transporter (CHR) (TC 2.A.51) family.</text>
</comment>
<dbReference type="RefSeq" id="WP_186860297.1">
    <property type="nucleotide sequence ID" value="NZ_JACOOO010000025.1"/>
</dbReference>
<proteinExistence type="inferred from homology"/>
<evidence type="ECO:0000256" key="1">
    <source>
        <dbReference type="ARBA" id="ARBA00004651"/>
    </source>
</evidence>
<comment type="caution">
    <text evidence="8">The sequence shown here is derived from an EMBL/GenBank/DDBJ whole genome shotgun (WGS) entry which is preliminary data.</text>
</comment>
<keyword evidence="9" id="KW-1185">Reference proteome</keyword>
<comment type="subcellular location">
    <subcellularLocation>
        <location evidence="1">Cell membrane</location>
        <topology evidence="1">Multi-pass membrane protein</topology>
    </subcellularLocation>
</comment>
<organism evidence="8 9">
    <name type="scientific">Clostridium hominis</name>
    <dbReference type="NCBI Taxonomy" id="2763036"/>
    <lineage>
        <taxon>Bacteria</taxon>
        <taxon>Bacillati</taxon>
        <taxon>Bacillota</taxon>
        <taxon>Clostridia</taxon>
        <taxon>Eubacteriales</taxon>
        <taxon>Clostridiaceae</taxon>
        <taxon>Clostridium</taxon>
    </lineage>
</organism>
<feature type="transmembrane region" description="Helical" evidence="7">
    <location>
        <begin position="431"/>
        <end position="449"/>
    </location>
</feature>
<dbReference type="Proteomes" id="UP000596929">
    <property type="component" value="Unassembled WGS sequence"/>
</dbReference>
<feature type="transmembrane region" description="Helical" evidence="7">
    <location>
        <begin position="192"/>
        <end position="215"/>
    </location>
</feature>
<feature type="transmembrane region" description="Helical" evidence="7">
    <location>
        <begin position="123"/>
        <end position="144"/>
    </location>
</feature>
<keyword evidence="3" id="KW-1003">Cell membrane</keyword>
<evidence type="ECO:0000256" key="4">
    <source>
        <dbReference type="ARBA" id="ARBA00022692"/>
    </source>
</evidence>
<dbReference type="InterPro" id="IPR052518">
    <property type="entry name" value="CHR_Transporter"/>
</dbReference>
<feature type="transmembrane region" description="Helical" evidence="7">
    <location>
        <begin position="222"/>
        <end position="241"/>
    </location>
</feature>
<name>A0ABR7DFM4_9CLOT</name>
<reference evidence="8 9" key="1">
    <citation type="submission" date="2020-08" db="EMBL/GenBank/DDBJ databases">
        <title>Genome public.</title>
        <authorList>
            <person name="Liu C."/>
            <person name="Sun Q."/>
        </authorList>
    </citation>
    <scope>NUCLEOTIDE SEQUENCE [LARGE SCALE GENOMIC DNA]</scope>
    <source>
        <strain evidence="8 9">NSJ-6</strain>
    </source>
</reference>
<accession>A0ABR7DFM4</accession>
<dbReference type="Pfam" id="PF02417">
    <property type="entry name" value="Chromate_transp"/>
    <property type="match status" value="2"/>
</dbReference>
<keyword evidence="6 7" id="KW-0472">Membrane</keyword>
<feature type="transmembrane region" description="Helical" evidence="7">
    <location>
        <begin position="21"/>
        <end position="43"/>
    </location>
</feature>